<dbReference type="OrthoDB" id="3193253at2759"/>
<evidence type="ECO:0000259" key="2">
    <source>
        <dbReference type="Pfam" id="PF20151"/>
    </source>
</evidence>
<dbReference type="Proteomes" id="UP000308652">
    <property type="component" value="Unassembled WGS sequence"/>
</dbReference>
<proteinExistence type="predicted"/>
<gene>
    <name evidence="3" type="ORF">BDQ12DRAFT_678457</name>
</gene>
<feature type="transmembrane region" description="Helical" evidence="1">
    <location>
        <begin position="217"/>
        <end position="237"/>
    </location>
</feature>
<feature type="domain" description="DUF6533" evidence="2">
    <location>
        <begin position="21"/>
        <end position="64"/>
    </location>
</feature>
<keyword evidence="1" id="KW-0812">Transmembrane</keyword>
<evidence type="ECO:0000313" key="3">
    <source>
        <dbReference type="EMBL" id="TFK41767.1"/>
    </source>
</evidence>
<feature type="transmembrane region" description="Helical" evidence="1">
    <location>
        <begin position="175"/>
        <end position="196"/>
    </location>
</feature>
<dbReference type="AlphaFoldDB" id="A0A5C3MA57"/>
<feature type="transmembrane region" description="Helical" evidence="1">
    <location>
        <begin position="86"/>
        <end position="105"/>
    </location>
</feature>
<feature type="transmembrane region" description="Helical" evidence="1">
    <location>
        <begin position="20"/>
        <end position="40"/>
    </location>
</feature>
<keyword evidence="4" id="KW-1185">Reference proteome</keyword>
<name>A0A5C3MA57_9AGAR</name>
<reference evidence="3 4" key="1">
    <citation type="journal article" date="2019" name="Nat. Ecol. Evol.">
        <title>Megaphylogeny resolves global patterns of mushroom evolution.</title>
        <authorList>
            <person name="Varga T."/>
            <person name="Krizsan K."/>
            <person name="Foldi C."/>
            <person name="Dima B."/>
            <person name="Sanchez-Garcia M."/>
            <person name="Sanchez-Ramirez S."/>
            <person name="Szollosi G.J."/>
            <person name="Szarkandi J.G."/>
            <person name="Papp V."/>
            <person name="Albert L."/>
            <person name="Andreopoulos W."/>
            <person name="Angelini C."/>
            <person name="Antonin V."/>
            <person name="Barry K.W."/>
            <person name="Bougher N.L."/>
            <person name="Buchanan P."/>
            <person name="Buyck B."/>
            <person name="Bense V."/>
            <person name="Catcheside P."/>
            <person name="Chovatia M."/>
            <person name="Cooper J."/>
            <person name="Damon W."/>
            <person name="Desjardin D."/>
            <person name="Finy P."/>
            <person name="Geml J."/>
            <person name="Haridas S."/>
            <person name="Hughes K."/>
            <person name="Justo A."/>
            <person name="Karasinski D."/>
            <person name="Kautmanova I."/>
            <person name="Kiss B."/>
            <person name="Kocsube S."/>
            <person name="Kotiranta H."/>
            <person name="LaButti K.M."/>
            <person name="Lechner B.E."/>
            <person name="Liimatainen K."/>
            <person name="Lipzen A."/>
            <person name="Lukacs Z."/>
            <person name="Mihaltcheva S."/>
            <person name="Morgado L.N."/>
            <person name="Niskanen T."/>
            <person name="Noordeloos M.E."/>
            <person name="Ohm R.A."/>
            <person name="Ortiz-Santana B."/>
            <person name="Ovrebo C."/>
            <person name="Racz N."/>
            <person name="Riley R."/>
            <person name="Savchenko A."/>
            <person name="Shiryaev A."/>
            <person name="Soop K."/>
            <person name="Spirin V."/>
            <person name="Szebenyi C."/>
            <person name="Tomsovsky M."/>
            <person name="Tulloss R.E."/>
            <person name="Uehling J."/>
            <person name="Grigoriev I.V."/>
            <person name="Vagvolgyi C."/>
            <person name="Papp T."/>
            <person name="Martin F.M."/>
            <person name="Miettinen O."/>
            <person name="Hibbett D.S."/>
            <person name="Nagy L.G."/>
        </authorList>
    </citation>
    <scope>NUCLEOTIDE SEQUENCE [LARGE SCALE GENOMIC DNA]</scope>
    <source>
        <strain evidence="3 4">CBS 166.37</strain>
    </source>
</reference>
<keyword evidence="1" id="KW-1133">Transmembrane helix</keyword>
<dbReference type="EMBL" id="ML213594">
    <property type="protein sequence ID" value="TFK41767.1"/>
    <property type="molecule type" value="Genomic_DNA"/>
</dbReference>
<evidence type="ECO:0000256" key="1">
    <source>
        <dbReference type="SAM" id="Phobius"/>
    </source>
</evidence>
<feature type="transmembrane region" description="Helical" evidence="1">
    <location>
        <begin position="52"/>
        <end position="74"/>
    </location>
</feature>
<feature type="transmembrane region" description="Helical" evidence="1">
    <location>
        <begin position="117"/>
        <end position="136"/>
    </location>
</feature>
<organism evidence="3 4">
    <name type="scientific">Crucibulum laeve</name>
    <dbReference type="NCBI Taxonomy" id="68775"/>
    <lineage>
        <taxon>Eukaryota</taxon>
        <taxon>Fungi</taxon>
        <taxon>Dikarya</taxon>
        <taxon>Basidiomycota</taxon>
        <taxon>Agaricomycotina</taxon>
        <taxon>Agaricomycetes</taxon>
        <taxon>Agaricomycetidae</taxon>
        <taxon>Agaricales</taxon>
        <taxon>Agaricineae</taxon>
        <taxon>Nidulariaceae</taxon>
        <taxon>Crucibulum</taxon>
    </lineage>
</organism>
<protein>
    <recommendedName>
        <fullName evidence="2">DUF6533 domain-containing protein</fullName>
    </recommendedName>
</protein>
<dbReference type="STRING" id="68775.A0A5C3MA57"/>
<dbReference type="Pfam" id="PF20151">
    <property type="entry name" value="DUF6533"/>
    <property type="match status" value="1"/>
</dbReference>
<keyword evidence="1" id="KW-0472">Membrane</keyword>
<sequence length="307" mass="34956">MADQSTSWEAEVDIRATKMYYIGAAAILVFDYFLTLSAEIEFGWKVKKTPVSILFFVNRYFSLFFTVITIASYFSPLWTQAVCNKYAITQFVHTVLSFTIAEVFLTLRVYALSYKNYYICGVLILHILAQLGLAFYNLSLGGTAASYISHASQLNKTEFQLCAFFPNRHVLNFDIAYLCLALSFYAVAFIGTITFTMTTSKAHPTWRWVRIVQRDGMVYFIAIFSSTLVWTILILHASSPRLGLINAEPDLIFTAIMVNRLYLSLKRAGHKSNLVQETWLPQISNYERSRHIALQVIVAQQVTSTVL</sequence>
<dbReference type="InterPro" id="IPR045340">
    <property type="entry name" value="DUF6533"/>
</dbReference>
<evidence type="ECO:0000313" key="4">
    <source>
        <dbReference type="Proteomes" id="UP000308652"/>
    </source>
</evidence>
<accession>A0A5C3MA57</accession>